<keyword evidence="1" id="KW-0472">Membrane</keyword>
<dbReference type="RefSeq" id="WP_221919688.1">
    <property type="nucleotide sequence ID" value="NZ_CP173660.1"/>
</dbReference>
<accession>A0ABS7L7E3</accession>
<dbReference type="Pfam" id="PF14584">
    <property type="entry name" value="DUF4446"/>
    <property type="match status" value="1"/>
</dbReference>
<organism evidence="2 3">
    <name type="scientific">Sellimonas caecigallum</name>
    <dbReference type="NCBI Taxonomy" id="2592333"/>
    <lineage>
        <taxon>Bacteria</taxon>
        <taxon>Bacillati</taxon>
        <taxon>Bacillota</taxon>
        <taxon>Clostridia</taxon>
        <taxon>Lachnospirales</taxon>
        <taxon>Lachnospiraceae</taxon>
        <taxon>Sellimonas</taxon>
    </lineage>
</organism>
<evidence type="ECO:0000256" key="1">
    <source>
        <dbReference type="SAM" id="Phobius"/>
    </source>
</evidence>
<keyword evidence="3" id="KW-1185">Reference proteome</keyword>
<keyword evidence="1" id="KW-1133">Transmembrane helix</keyword>
<name>A0ABS7L7E3_9FIRM</name>
<dbReference type="Proteomes" id="UP000779049">
    <property type="component" value="Unassembled WGS sequence"/>
</dbReference>
<protein>
    <submittedName>
        <fullName evidence="2">DUF4446 family protein</fullName>
    </submittedName>
</protein>
<dbReference type="InterPro" id="IPR027981">
    <property type="entry name" value="DUF4446"/>
</dbReference>
<evidence type="ECO:0000313" key="2">
    <source>
        <dbReference type="EMBL" id="MBY0758705.1"/>
    </source>
</evidence>
<feature type="transmembrane region" description="Helical" evidence="1">
    <location>
        <begin position="14"/>
        <end position="34"/>
    </location>
</feature>
<sequence>MQSTILESIGIDPFYLFLAMAILIVILFVMVIRLHMKHARLKRSYSLFMRGKDGKSLEENIQGHLEKMEEIEMLSEENQIELRVIKERFTGSYQKTGMVRYDAFHEMGGNLSFAFSMLDGNDNGWILNVMHSREGCYMYMKEIVRGESYMELSDEETEALERAIYQETYDLEKVNS</sequence>
<keyword evidence="1" id="KW-0812">Transmembrane</keyword>
<comment type="caution">
    <text evidence="2">The sequence shown here is derived from an EMBL/GenBank/DDBJ whole genome shotgun (WGS) entry which is preliminary data.</text>
</comment>
<reference evidence="2 3" key="1">
    <citation type="journal article" date="2020" name="New Microbes New Infect">
        <title>Sellimonas caecigallum sp. nov., description and genome sequence of a new member of the Sellimonas genus isolated from the cecum of feral chicken.</title>
        <authorList>
            <person name="Wongkuna S."/>
            <person name="Ghimire S."/>
            <person name="Antony L."/>
            <person name="Chankhamhaengdecha S."/>
            <person name="Janvilisri T."/>
            <person name="Scaria J."/>
        </authorList>
    </citation>
    <scope>NUCLEOTIDE SEQUENCE [LARGE SCALE GENOMIC DNA]</scope>
    <source>
        <strain evidence="2 3">SW451</strain>
    </source>
</reference>
<gene>
    <name evidence="2" type="ORF">FLB61_06325</name>
</gene>
<proteinExistence type="predicted"/>
<dbReference type="EMBL" id="VIRV01000007">
    <property type="protein sequence ID" value="MBY0758705.1"/>
    <property type="molecule type" value="Genomic_DNA"/>
</dbReference>
<evidence type="ECO:0000313" key="3">
    <source>
        <dbReference type="Proteomes" id="UP000779049"/>
    </source>
</evidence>